<dbReference type="SUPFAM" id="SSF46785">
    <property type="entry name" value="Winged helix' DNA-binding domain"/>
    <property type="match status" value="1"/>
</dbReference>
<dbReference type="RefSeq" id="WP_072316812.1">
    <property type="nucleotide sequence ID" value="NZ_FPJE01000007.1"/>
</dbReference>
<dbReference type="GO" id="GO:0000976">
    <property type="term" value="F:transcription cis-regulatory region binding"/>
    <property type="evidence" value="ECO:0007669"/>
    <property type="project" value="TreeGrafter"/>
</dbReference>
<evidence type="ECO:0000313" key="3">
    <source>
        <dbReference type="Proteomes" id="UP000182248"/>
    </source>
</evidence>
<dbReference type="Gene3D" id="1.10.10.10">
    <property type="entry name" value="Winged helix-like DNA-binding domain superfamily/Winged helix DNA-binding domain"/>
    <property type="match status" value="1"/>
</dbReference>
<dbReference type="GO" id="GO:0008270">
    <property type="term" value="F:zinc ion binding"/>
    <property type="evidence" value="ECO:0007669"/>
    <property type="project" value="TreeGrafter"/>
</dbReference>
<feature type="binding site" evidence="1">
    <location>
        <position position="133"/>
    </location>
    <ligand>
        <name>Zn(2+)</name>
        <dbReference type="ChEBI" id="CHEBI:29105"/>
    </ligand>
</feature>
<evidence type="ECO:0000256" key="1">
    <source>
        <dbReference type="PIRSR" id="PIRSR602481-1"/>
    </source>
</evidence>
<dbReference type="InterPro" id="IPR036390">
    <property type="entry name" value="WH_DNA-bd_sf"/>
</dbReference>
<feature type="binding site" evidence="1">
    <location>
        <position position="136"/>
    </location>
    <ligand>
        <name>Zn(2+)</name>
        <dbReference type="ChEBI" id="CHEBI:29105"/>
    </ligand>
</feature>
<reference evidence="2 3" key="1">
    <citation type="submission" date="2016-11" db="EMBL/GenBank/DDBJ databases">
        <authorList>
            <person name="Jaros S."/>
            <person name="Januszkiewicz K."/>
            <person name="Wedrychowicz H."/>
        </authorList>
    </citation>
    <scope>NUCLEOTIDE SEQUENCE [LARGE SCALE GENOMIC DNA]</scope>
    <source>
        <strain evidence="2 3">CGMCC 1.12145</strain>
    </source>
</reference>
<dbReference type="AlphaFoldDB" id="A0A1K1P2I5"/>
<dbReference type="GO" id="GO:0003700">
    <property type="term" value="F:DNA-binding transcription factor activity"/>
    <property type="evidence" value="ECO:0007669"/>
    <property type="project" value="InterPro"/>
</dbReference>
<dbReference type="InterPro" id="IPR002481">
    <property type="entry name" value="FUR"/>
</dbReference>
<dbReference type="PANTHER" id="PTHR33202:SF22">
    <property type="entry name" value="HYDROGEN PEROXIDE SENSITIVE REPRESSOR"/>
    <property type="match status" value="1"/>
</dbReference>
<name>A0A1K1P2I5_9FLAO</name>
<dbReference type="EMBL" id="FPJE01000007">
    <property type="protein sequence ID" value="SFW41788.1"/>
    <property type="molecule type" value="Genomic_DNA"/>
</dbReference>
<dbReference type="OrthoDB" id="594893at2"/>
<protein>
    <submittedName>
        <fullName evidence="2">Fur family transcriptional regulator, ferric uptake regulator</fullName>
    </submittedName>
</protein>
<sequence length="140" mass="15491">MLNTLISCIEDKGVRATPVRILTLEQFCKDSNAKSLTELQILLDTVDKATIYRTLKTFEKHGILHAIDTNGDAVKYALCSPFCLAEEHTHTHPHFVCEKCDATHCLDHTKVSLSHFPSDHTFSSMAVIIKGLCTSCKSSG</sequence>
<dbReference type="Pfam" id="PF01475">
    <property type="entry name" value="FUR"/>
    <property type="match status" value="1"/>
</dbReference>
<dbReference type="STRING" id="1150368.SAMN02927921_01579"/>
<organism evidence="2 3">
    <name type="scientific">Sinomicrobium oceani</name>
    <dbReference type="NCBI Taxonomy" id="1150368"/>
    <lineage>
        <taxon>Bacteria</taxon>
        <taxon>Pseudomonadati</taxon>
        <taxon>Bacteroidota</taxon>
        <taxon>Flavobacteriia</taxon>
        <taxon>Flavobacteriales</taxon>
        <taxon>Flavobacteriaceae</taxon>
        <taxon>Sinomicrobium</taxon>
    </lineage>
</organism>
<gene>
    <name evidence="2" type="ORF">SAMN02927921_01579</name>
</gene>
<dbReference type="GO" id="GO:0045892">
    <property type="term" value="P:negative regulation of DNA-templated transcription"/>
    <property type="evidence" value="ECO:0007669"/>
    <property type="project" value="TreeGrafter"/>
</dbReference>
<accession>A0A1K1P2I5</accession>
<comment type="cofactor">
    <cofactor evidence="1">
        <name>Zn(2+)</name>
        <dbReference type="ChEBI" id="CHEBI:29105"/>
    </cofactor>
    <text evidence="1">Binds 1 zinc ion per subunit.</text>
</comment>
<dbReference type="Proteomes" id="UP000182248">
    <property type="component" value="Unassembled WGS sequence"/>
</dbReference>
<keyword evidence="3" id="KW-1185">Reference proteome</keyword>
<feature type="binding site" evidence="1">
    <location>
        <position position="97"/>
    </location>
    <ligand>
        <name>Zn(2+)</name>
        <dbReference type="ChEBI" id="CHEBI:29105"/>
    </ligand>
</feature>
<dbReference type="GO" id="GO:1900376">
    <property type="term" value="P:regulation of secondary metabolite biosynthetic process"/>
    <property type="evidence" value="ECO:0007669"/>
    <property type="project" value="TreeGrafter"/>
</dbReference>
<keyword evidence="1" id="KW-0862">Zinc</keyword>
<proteinExistence type="predicted"/>
<evidence type="ECO:0000313" key="2">
    <source>
        <dbReference type="EMBL" id="SFW41788.1"/>
    </source>
</evidence>
<dbReference type="InterPro" id="IPR036388">
    <property type="entry name" value="WH-like_DNA-bd_sf"/>
</dbReference>
<feature type="binding site" evidence="1">
    <location>
        <position position="100"/>
    </location>
    <ligand>
        <name>Zn(2+)</name>
        <dbReference type="ChEBI" id="CHEBI:29105"/>
    </ligand>
</feature>
<dbReference type="PANTHER" id="PTHR33202">
    <property type="entry name" value="ZINC UPTAKE REGULATION PROTEIN"/>
    <property type="match status" value="1"/>
</dbReference>
<keyword evidence="1" id="KW-0479">Metal-binding</keyword>